<dbReference type="PANTHER" id="PTHR11487:SF0">
    <property type="entry name" value="S-ACYL FATTY ACID SYNTHASE THIOESTERASE, MEDIUM CHAIN"/>
    <property type="match status" value="1"/>
</dbReference>
<dbReference type="GO" id="GO:0016787">
    <property type="term" value="F:hydrolase activity"/>
    <property type="evidence" value="ECO:0007669"/>
    <property type="project" value="UniProtKB-KW"/>
</dbReference>
<protein>
    <submittedName>
        <fullName evidence="6">Alpha/beta fold hydrolase</fullName>
    </submittedName>
</protein>
<evidence type="ECO:0000256" key="2">
    <source>
        <dbReference type="ARBA" id="ARBA00022450"/>
    </source>
</evidence>
<evidence type="ECO:0000259" key="5">
    <source>
        <dbReference type="PROSITE" id="PS50075"/>
    </source>
</evidence>
<reference evidence="7" key="1">
    <citation type="journal article" date="2019" name="Int. J. Syst. Evol. Microbiol.">
        <title>The Global Catalogue of Microorganisms (GCM) 10K type strain sequencing project: providing services to taxonomists for standard genome sequencing and annotation.</title>
        <authorList>
            <consortium name="The Broad Institute Genomics Platform"/>
            <consortium name="The Broad Institute Genome Sequencing Center for Infectious Disease"/>
            <person name="Wu L."/>
            <person name="Ma J."/>
        </authorList>
    </citation>
    <scope>NUCLEOTIDE SEQUENCE [LARGE SCALE GENOMIC DNA]</scope>
    <source>
        <strain evidence="7">CGMCC 4.1721</strain>
    </source>
</reference>
<dbReference type="InterPro" id="IPR029058">
    <property type="entry name" value="AB_hydrolase_fold"/>
</dbReference>
<dbReference type="InterPro" id="IPR009081">
    <property type="entry name" value="PP-bd_ACP"/>
</dbReference>
<dbReference type="Pfam" id="PF00975">
    <property type="entry name" value="Thioesterase"/>
    <property type="match status" value="1"/>
</dbReference>
<dbReference type="PANTHER" id="PTHR11487">
    <property type="entry name" value="THIOESTERASE"/>
    <property type="match status" value="1"/>
</dbReference>
<sequence>MNPETETIRTAVLQAWRDTLEAEPASDDENFFEAGGNSILAVALQRRLVKALGHAVPLRQIHDNPTVGGLLGIGAAGLPSGPAPTAGGTSALTLYCLPYAGASARMYADWNSRMPSSVTVRPLELPGRGARWSEPALTGMSALLEDLTGGMDEARHTPYALFGHSFGGVLAFELTRHLAARGFPAPQRLLVSACLAPHEATPVETNYDLSDEEFTERLRKLRGTPEELLENEELMELYLPTIRADYTILDHYRAPQITPLPCPVSVFHGADDQDVPPESVGEWASYSSGSFAAEEIAGDHFFLRDSEEELLTKLALHLGCESTEDKRSLLPDSEELPR</sequence>
<dbReference type="Pfam" id="PF00550">
    <property type="entry name" value="PP-binding"/>
    <property type="match status" value="1"/>
</dbReference>
<dbReference type="RefSeq" id="WP_079122359.1">
    <property type="nucleotide sequence ID" value="NZ_JBHSKI010000006.1"/>
</dbReference>
<name>A0ABW0B422_9ACTN</name>
<evidence type="ECO:0000256" key="4">
    <source>
        <dbReference type="ARBA" id="ARBA00022801"/>
    </source>
</evidence>
<dbReference type="SUPFAM" id="SSF47336">
    <property type="entry name" value="ACP-like"/>
    <property type="match status" value="1"/>
</dbReference>
<evidence type="ECO:0000256" key="1">
    <source>
        <dbReference type="ARBA" id="ARBA00007169"/>
    </source>
</evidence>
<dbReference type="InterPro" id="IPR001031">
    <property type="entry name" value="Thioesterase"/>
</dbReference>
<dbReference type="SMART" id="SM00824">
    <property type="entry name" value="PKS_TE"/>
    <property type="match status" value="1"/>
</dbReference>
<keyword evidence="2" id="KW-0596">Phosphopantetheine</keyword>
<feature type="domain" description="Carrier" evidence="5">
    <location>
        <begin position="3"/>
        <end position="78"/>
    </location>
</feature>
<organism evidence="6 7">
    <name type="scientific">Streptomyces mutomycini</name>
    <dbReference type="NCBI Taxonomy" id="284036"/>
    <lineage>
        <taxon>Bacteria</taxon>
        <taxon>Bacillati</taxon>
        <taxon>Actinomycetota</taxon>
        <taxon>Actinomycetes</taxon>
        <taxon>Kitasatosporales</taxon>
        <taxon>Streptomycetaceae</taxon>
        <taxon>Streptomyces</taxon>
    </lineage>
</organism>
<dbReference type="InterPro" id="IPR020802">
    <property type="entry name" value="TesA-like"/>
</dbReference>
<evidence type="ECO:0000313" key="7">
    <source>
        <dbReference type="Proteomes" id="UP001596208"/>
    </source>
</evidence>
<dbReference type="Gene3D" id="1.10.1200.10">
    <property type="entry name" value="ACP-like"/>
    <property type="match status" value="1"/>
</dbReference>
<comment type="similarity">
    <text evidence="1">Belongs to the thioesterase family.</text>
</comment>
<dbReference type="InterPro" id="IPR036736">
    <property type="entry name" value="ACP-like_sf"/>
</dbReference>
<gene>
    <name evidence="6" type="ORF">ACFPRK_14910</name>
</gene>
<accession>A0ABW0B422</accession>
<proteinExistence type="inferred from homology"/>
<dbReference type="PROSITE" id="PS50075">
    <property type="entry name" value="CARRIER"/>
    <property type="match status" value="1"/>
</dbReference>
<dbReference type="InterPro" id="IPR020806">
    <property type="entry name" value="PKS_PP-bd"/>
</dbReference>
<dbReference type="Gene3D" id="3.40.50.1820">
    <property type="entry name" value="alpha/beta hydrolase"/>
    <property type="match status" value="1"/>
</dbReference>
<comment type="caution">
    <text evidence="6">The sequence shown here is derived from an EMBL/GenBank/DDBJ whole genome shotgun (WGS) entry which is preliminary data.</text>
</comment>
<dbReference type="Proteomes" id="UP001596208">
    <property type="component" value="Unassembled WGS sequence"/>
</dbReference>
<evidence type="ECO:0000256" key="3">
    <source>
        <dbReference type="ARBA" id="ARBA00022553"/>
    </source>
</evidence>
<evidence type="ECO:0000313" key="6">
    <source>
        <dbReference type="EMBL" id="MFC5171881.1"/>
    </source>
</evidence>
<keyword evidence="4 6" id="KW-0378">Hydrolase</keyword>
<keyword evidence="3" id="KW-0597">Phosphoprotein</keyword>
<dbReference type="EMBL" id="JBHSKI010000006">
    <property type="protein sequence ID" value="MFC5171881.1"/>
    <property type="molecule type" value="Genomic_DNA"/>
</dbReference>
<keyword evidence="7" id="KW-1185">Reference proteome</keyword>
<dbReference type="SUPFAM" id="SSF53474">
    <property type="entry name" value="alpha/beta-Hydrolases"/>
    <property type="match status" value="1"/>
</dbReference>
<dbReference type="InterPro" id="IPR012223">
    <property type="entry name" value="TEII"/>
</dbReference>
<dbReference type="SMART" id="SM00823">
    <property type="entry name" value="PKS_PP"/>
    <property type="match status" value="1"/>
</dbReference>